<evidence type="ECO:0000256" key="5">
    <source>
        <dbReference type="ARBA" id="ARBA00022692"/>
    </source>
</evidence>
<feature type="transmembrane region" description="Helical" evidence="12">
    <location>
        <begin position="166"/>
        <end position="187"/>
    </location>
</feature>
<feature type="transmembrane region" description="Helical" evidence="12">
    <location>
        <begin position="254"/>
        <end position="275"/>
    </location>
</feature>
<keyword evidence="14" id="KW-1185">Reference proteome</keyword>
<sequence length="302" mass="34397">MSTISAQILALLPDPVVTPILRSLYADFVGSPLESFDFAKAPLSSPEVVYSLAAAYLVVIFPYFRIPFLIHNLFLSFASFVLFVAYAENVAPIILRHGLVHAMCHPDAFTRELVVLYYLNYLTKYYEWVDTVFLVLNGSRLEFLHWYHHVATMVLCFIQLEGTPSVQWVVIILNLLVHTIMYGYYALATLEIEVWWKRYITTMQITQFVIDLVAVYWAAYYATYHHWRPAVPSVFADLLRLPAKPTIQCTGSLLAAYFGCALLTSYLLLFIQFYIKTYKKKAAAAAATKGKAGAQKKKSKIE</sequence>
<dbReference type="AlphaFoldDB" id="A0A1Y2HQG5"/>
<feature type="transmembrane region" description="Helical" evidence="12">
    <location>
        <begin position="48"/>
        <end position="66"/>
    </location>
</feature>
<dbReference type="InterPro" id="IPR002076">
    <property type="entry name" value="ELO_fam"/>
</dbReference>
<dbReference type="GO" id="GO:0042761">
    <property type="term" value="P:very long-chain fatty acid biosynthetic process"/>
    <property type="evidence" value="ECO:0007669"/>
    <property type="project" value="TreeGrafter"/>
</dbReference>
<feature type="transmembrane region" description="Helical" evidence="12">
    <location>
        <begin position="199"/>
        <end position="219"/>
    </location>
</feature>
<organism evidence="13 14">
    <name type="scientific">Catenaria anguillulae PL171</name>
    <dbReference type="NCBI Taxonomy" id="765915"/>
    <lineage>
        <taxon>Eukaryota</taxon>
        <taxon>Fungi</taxon>
        <taxon>Fungi incertae sedis</taxon>
        <taxon>Blastocladiomycota</taxon>
        <taxon>Blastocladiomycetes</taxon>
        <taxon>Blastocladiales</taxon>
        <taxon>Catenariaceae</taxon>
        <taxon>Catenaria</taxon>
    </lineage>
</organism>
<keyword evidence="9 12" id="KW-0472">Membrane</keyword>
<evidence type="ECO:0000256" key="1">
    <source>
        <dbReference type="ARBA" id="ARBA00004141"/>
    </source>
</evidence>
<dbReference type="GO" id="GO:0009922">
    <property type="term" value="F:fatty acid elongase activity"/>
    <property type="evidence" value="ECO:0007669"/>
    <property type="project" value="UniProtKB-EC"/>
</dbReference>
<evidence type="ECO:0000256" key="12">
    <source>
        <dbReference type="RuleBase" id="RU361115"/>
    </source>
</evidence>
<dbReference type="STRING" id="765915.A0A1Y2HQG5"/>
<dbReference type="Proteomes" id="UP000193411">
    <property type="component" value="Unassembled WGS sequence"/>
</dbReference>
<dbReference type="GO" id="GO:0034626">
    <property type="term" value="P:fatty acid elongation, polyunsaturated fatty acid"/>
    <property type="evidence" value="ECO:0007669"/>
    <property type="project" value="TreeGrafter"/>
</dbReference>
<evidence type="ECO:0000313" key="14">
    <source>
        <dbReference type="Proteomes" id="UP000193411"/>
    </source>
</evidence>
<keyword evidence="6 12" id="KW-0276">Fatty acid metabolism</keyword>
<evidence type="ECO:0000256" key="10">
    <source>
        <dbReference type="ARBA" id="ARBA00023160"/>
    </source>
</evidence>
<dbReference type="GO" id="GO:0034625">
    <property type="term" value="P:fatty acid elongation, monounsaturated fatty acid"/>
    <property type="evidence" value="ECO:0007669"/>
    <property type="project" value="TreeGrafter"/>
</dbReference>
<comment type="catalytic activity">
    <reaction evidence="11">
        <text>a very-long-chain acyl-CoA + malonyl-CoA + H(+) = a very-long-chain 3-oxoacyl-CoA + CO2 + CoA</text>
        <dbReference type="Rhea" id="RHEA:32727"/>
        <dbReference type="ChEBI" id="CHEBI:15378"/>
        <dbReference type="ChEBI" id="CHEBI:16526"/>
        <dbReference type="ChEBI" id="CHEBI:57287"/>
        <dbReference type="ChEBI" id="CHEBI:57384"/>
        <dbReference type="ChEBI" id="CHEBI:90725"/>
        <dbReference type="ChEBI" id="CHEBI:90736"/>
        <dbReference type="EC" id="2.3.1.199"/>
    </reaction>
</comment>
<name>A0A1Y2HQG5_9FUNG</name>
<evidence type="ECO:0000256" key="4">
    <source>
        <dbReference type="ARBA" id="ARBA00022679"/>
    </source>
</evidence>
<evidence type="ECO:0000256" key="11">
    <source>
        <dbReference type="ARBA" id="ARBA00047375"/>
    </source>
</evidence>
<dbReference type="Pfam" id="PF01151">
    <property type="entry name" value="ELO"/>
    <property type="match status" value="1"/>
</dbReference>
<evidence type="ECO:0000256" key="7">
    <source>
        <dbReference type="ARBA" id="ARBA00022989"/>
    </source>
</evidence>
<dbReference type="OrthoDB" id="434092at2759"/>
<keyword evidence="7 12" id="KW-1133">Transmembrane helix</keyword>
<evidence type="ECO:0000256" key="8">
    <source>
        <dbReference type="ARBA" id="ARBA00023098"/>
    </source>
</evidence>
<evidence type="ECO:0000313" key="13">
    <source>
        <dbReference type="EMBL" id="ORZ35352.1"/>
    </source>
</evidence>
<accession>A0A1Y2HQG5</accession>
<dbReference type="PANTHER" id="PTHR11157:SF134">
    <property type="entry name" value="ELONGATION OF FATTY ACIDS PROTEIN 1-RELATED"/>
    <property type="match status" value="1"/>
</dbReference>
<keyword evidence="8 12" id="KW-0443">Lipid metabolism</keyword>
<gene>
    <name evidence="13" type="ORF">BCR44DRAFT_1434878</name>
</gene>
<evidence type="ECO:0000256" key="6">
    <source>
        <dbReference type="ARBA" id="ARBA00022832"/>
    </source>
</evidence>
<protein>
    <recommendedName>
        <fullName evidence="12">Elongation of fatty acids protein</fullName>
        <ecNumber evidence="12">2.3.1.-</ecNumber>
    </recommendedName>
</protein>
<keyword evidence="3 12" id="KW-0444">Lipid biosynthesis</keyword>
<comment type="caution">
    <text evidence="13">The sequence shown here is derived from an EMBL/GenBank/DDBJ whole genome shotgun (WGS) entry which is preliminary data.</text>
</comment>
<comment type="catalytic activity">
    <reaction evidence="12">
        <text>an acyl-CoA + malonyl-CoA + H(+) = a 3-oxoacyl-CoA + CO2 + CoA</text>
        <dbReference type="Rhea" id="RHEA:50252"/>
        <dbReference type="ChEBI" id="CHEBI:15378"/>
        <dbReference type="ChEBI" id="CHEBI:16526"/>
        <dbReference type="ChEBI" id="CHEBI:57287"/>
        <dbReference type="ChEBI" id="CHEBI:57384"/>
        <dbReference type="ChEBI" id="CHEBI:58342"/>
        <dbReference type="ChEBI" id="CHEBI:90726"/>
    </reaction>
    <physiologicalReaction direction="left-to-right" evidence="12">
        <dbReference type="Rhea" id="RHEA:50253"/>
    </physiologicalReaction>
</comment>
<feature type="transmembrane region" description="Helical" evidence="12">
    <location>
        <begin position="73"/>
        <end position="95"/>
    </location>
</feature>
<comment type="similarity">
    <text evidence="2 12">Belongs to the ELO family.</text>
</comment>
<dbReference type="GO" id="GO:0030148">
    <property type="term" value="P:sphingolipid biosynthetic process"/>
    <property type="evidence" value="ECO:0007669"/>
    <property type="project" value="TreeGrafter"/>
</dbReference>
<dbReference type="EC" id="2.3.1.-" evidence="12"/>
<evidence type="ECO:0000256" key="9">
    <source>
        <dbReference type="ARBA" id="ARBA00023136"/>
    </source>
</evidence>
<evidence type="ECO:0000256" key="3">
    <source>
        <dbReference type="ARBA" id="ARBA00022516"/>
    </source>
</evidence>
<comment type="subcellular location">
    <subcellularLocation>
        <location evidence="1">Membrane</location>
        <topology evidence="1">Multi-pass membrane protein</topology>
    </subcellularLocation>
</comment>
<dbReference type="GO" id="GO:0019367">
    <property type="term" value="P:fatty acid elongation, saturated fatty acid"/>
    <property type="evidence" value="ECO:0007669"/>
    <property type="project" value="TreeGrafter"/>
</dbReference>
<keyword evidence="10 12" id="KW-0275">Fatty acid biosynthesis</keyword>
<reference evidence="13 14" key="1">
    <citation type="submission" date="2016-07" db="EMBL/GenBank/DDBJ databases">
        <title>Pervasive Adenine N6-methylation of Active Genes in Fungi.</title>
        <authorList>
            <consortium name="DOE Joint Genome Institute"/>
            <person name="Mondo S.J."/>
            <person name="Dannebaum R.O."/>
            <person name="Kuo R.C."/>
            <person name="Labutti K."/>
            <person name="Haridas S."/>
            <person name="Kuo A."/>
            <person name="Salamov A."/>
            <person name="Ahrendt S.R."/>
            <person name="Lipzen A."/>
            <person name="Sullivan W."/>
            <person name="Andreopoulos W.B."/>
            <person name="Clum A."/>
            <person name="Lindquist E."/>
            <person name="Daum C."/>
            <person name="Ramamoorthy G.K."/>
            <person name="Gryganskyi A."/>
            <person name="Culley D."/>
            <person name="Magnuson J.K."/>
            <person name="James T.Y."/>
            <person name="O'Malley M.A."/>
            <person name="Stajich J.E."/>
            <person name="Spatafora J.W."/>
            <person name="Visel A."/>
            <person name="Grigoriev I.V."/>
        </authorList>
    </citation>
    <scope>NUCLEOTIDE SEQUENCE [LARGE SCALE GENOMIC DNA]</scope>
    <source>
        <strain evidence="13 14">PL171</strain>
    </source>
</reference>
<keyword evidence="5 12" id="KW-0812">Transmembrane</keyword>
<proteinExistence type="inferred from homology"/>
<dbReference type="GO" id="GO:0005789">
    <property type="term" value="C:endoplasmic reticulum membrane"/>
    <property type="evidence" value="ECO:0007669"/>
    <property type="project" value="TreeGrafter"/>
</dbReference>
<keyword evidence="4 12" id="KW-0808">Transferase</keyword>
<evidence type="ECO:0000256" key="2">
    <source>
        <dbReference type="ARBA" id="ARBA00007263"/>
    </source>
</evidence>
<dbReference type="PROSITE" id="PS01188">
    <property type="entry name" value="ELO"/>
    <property type="match status" value="1"/>
</dbReference>
<dbReference type="InterPro" id="IPR030457">
    <property type="entry name" value="ELO_CS"/>
</dbReference>
<dbReference type="EMBL" id="MCFL01000023">
    <property type="protein sequence ID" value="ORZ35352.1"/>
    <property type="molecule type" value="Genomic_DNA"/>
</dbReference>
<dbReference type="PANTHER" id="PTHR11157">
    <property type="entry name" value="FATTY ACID ACYL TRANSFERASE-RELATED"/>
    <property type="match status" value="1"/>
</dbReference>